<sequence length="410" mass="43912">MKKKALAVALLLSGTLAFHGQAFADEYSNGTIQGEALPNVVHGVNQQASGSPKAPWQDASLTQAAQAANAGNTGNSGNGNNGTGSNASVSNSSSNAVSSSESSTQGATTSNAPLNVQNGSTTPTYTDSTIGLGGASITMIKGEQSGQQISIVIESNDGSLIVVDGGLKTNAPYLAKYIKDRGGKVAAWLLTHPHEDHVGALAVILEQQKKEGHPDYYNIDPGQIYYGFLPLAYYEQYEPAHRIPMMKEIMEDLAQYDSAKRHESSPAGTSFTYGNVAVEVLNTPYSIPIDTGNNSSVCYMITINGKKLLITGDLPYEAAGKLMEERGADKLKADIVQMAHHGQHGGSFAFYSAVNPKYALWPSSQELWNKRKDAFTEDQESYTVALTKFWMNKLGVEKNFVMADGNWVLK</sequence>
<dbReference type="AlphaFoldDB" id="A0A930DNC1"/>
<evidence type="ECO:0000313" key="4">
    <source>
        <dbReference type="EMBL" id="MBF1273025.1"/>
    </source>
</evidence>
<accession>A0A930DNC1</accession>
<feature type="compositionally biased region" description="Polar residues" evidence="1">
    <location>
        <begin position="105"/>
        <end position="127"/>
    </location>
</feature>
<evidence type="ECO:0000313" key="5">
    <source>
        <dbReference type="Proteomes" id="UP000775770"/>
    </source>
</evidence>
<dbReference type="PANTHER" id="PTHR30619:SF1">
    <property type="entry name" value="RECOMBINATION PROTEIN 2"/>
    <property type="match status" value="1"/>
</dbReference>
<evidence type="ECO:0000259" key="3">
    <source>
        <dbReference type="SMART" id="SM00849"/>
    </source>
</evidence>
<evidence type="ECO:0000256" key="1">
    <source>
        <dbReference type="SAM" id="MobiDB-lite"/>
    </source>
</evidence>
<keyword evidence="2" id="KW-0732">Signal</keyword>
<dbReference type="InterPro" id="IPR001279">
    <property type="entry name" value="Metallo-B-lactamas"/>
</dbReference>
<dbReference type="InterPro" id="IPR052159">
    <property type="entry name" value="Competence_DNA_uptake"/>
</dbReference>
<name>A0A930DNC1_9FIRM</name>
<dbReference type="SUPFAM" id="SSF56281">
    <property type="entry name" value="Metallo-hydrolase/oxidoreductase"/>
    <property type="match status" value="1"/>
</dbReference>
<organism evidence="4 5">
    <name type="scientific">Oribacterium sinus</name>
    <dbReference type="NCBI Taxonomy" id="237576"/>
    <lineage>
        <taxon>Bacteria</taxon>
        <taxon>Bacillati</taxon>
        <taxon>Bacillota</taxon>
        <taxon>Clostridia</taxon>
        <taxon>Lachnospirales</taxon>
        <taxon>Lachnospiraceae</taxon>
        <taxon>Oribacterium</taxon>
    </lineage>
</organism>
<gene>
    <name evidence="4" type="ORF">HXM90_06360</name>
</gene>
<reference evidence="4" key="1">
    <citation type="submission" date="2020-04" db="EMBL/GenBank/DDBJ databases">
        <title>Deep metagenomics examines the oral microbiome during advanced dental caries in children, revealing novel taxa and co-occurrences with host molecules.</title>
        <authorList>
            <person name="Baker J.L."/>
            <person name="Morton J.T."/>
            <person name="Dinis M."/>
            <person name="Alvarez R."/>
            <person name="Tran N.C."/>
            <person name="Knight R."/>
            <person name="Edlund A."/>
        </authorList>
    </citation>
    <scope>NUCLEOTIDE SEQUENCE</scope>
    <source>
        <strain evidence="4">JCVI_38_bin.19</strain>
    </source>
</reference>
<dbReference type="SMART" id="SM00849">
    <property type="entry name" value="Lactamase_B"/>
    <property type="match status" value="1"/>
</dbReference>
<dbReference type="RefSeq" id="WP_304071930.1">
    <property type="nucleotide sequence ID" value="NZ_JABZRA010000082.1"/>
</dbReference>
<evidence type="ECO:0000256" key="2">
    <source>
        <dbReference type="SAM" id="SignalP"/>
    </source>
</evidence>
<comment type="caution">
    <text evidence="4">The sequence shown here is derived from an EMBL/GenBank/DDBJ whole genome shotgun (WGS) entry which is preliminary data.</text>
</comment>
<dbReference type="Gene3D" id="3.60.15.10">
    <property type="entry name" value="Ribonuclease Z/Hydroxyacylglutathione hydrolase-like"/>
    <property type="match status" value="1"/>
</dbReference>
<feature type="signal peptide" evidence="2">
    <location>
        <begin position="1"/>
        <end position="24"/>
    </location>
</feature>
<feature type="chain" id="PRO_5037274606" evidence="2">
    <location>
        <begin position="25"/>
        <end position="410"/>
    </location>
</feature>
<proteinExistence type="predicted"/>
<dbReference type="Proteomes" id="UP000775770">
    <property type="component" value="Unassembled WGS sequence"/>
</dbReference>
<dbReference type="EMBL" id="JABZRA010000082">
    <property type="protein sequence ID" value="MBF1273025.1"/>
    <property type="molecule type" value="Genomic_DNA"/>
</dbReference>
<dbReference type="PANTHER" id="PTHR30619">
    <property type="entry name" value="DNA INTERNALIZATION/COMPETENCE PROTEIN COMEC/REC2"/>
    <property type="match status" value="1"/>
</dbReference>
<dbReference type="InterPro" id="IPR036866">
    <property type="entry name" value="RibonucZ/Hydroxyglut_hydro"/>
</dbReference>
<feature type="compositionally biased region" description="Low complexity" evidence="1">
    <location>
        <begin position="59"/>
        <end position="73"/>
    </location>
</feature>
<dbReference type="Pfam" id="PF00753">
    <property type="entry name" value="Lactamase_B"/>
    <property type="match status" value="1"/>
</dbReference>
<feature type="compositionally biased region" description="Low complexity" evidence="1">
    <location>
        <begin position="83"/>
        <end position="104"/>
    </location>
</feature>
<feature type="region of interest" description="Disordered" evidence="1">
    <location>
        <begin position="45"/>
        <end position="127"/>
    </location>
</feature>
<protein>
    <submittedName>
        <fullName evidence="4">MBL fold metallo-hydrolase</fullName>
    </submittedName>
</protein>
<feature type="domain" description="Metallo-beta-lactamase" evidence="3">
    <location>
        <begin position="147"/>
        <end position="364"/>
    </location>
</feature>